<organism evidence="2 3">
    <name type="scientific">Drosophila kikkawai</name>
    <name type="common">Fruit fly</name>
    <dbReference type="NCBI Taxonomy" id="30033"/>
    <lineage>
        <taxon>Eukaryota</taxon>
        <taxon>Metazoa</taxon>
        <taxon>Ecdysozoa</taxon>
        <taxon>Arthropoda</taxon>
        <taxon>Hexapoda</taxon>
        <taxon>Insecta</taxon>
        <taxon>Pterygota</taxon>
        <taxon>Neoptera</taxon>
        <taxon>Endopterygota</taxon>
        <taxon>Diptera</taxon>
        <taxon>Brachycera</taxon>
        <taxon>Muscomorpha</taxon>
        <taxon>Ephydroidea</taxon>
        <taxon>Drosophilidae</taxon>
        <taxon>Drosophila</taxon>
        <taxon>Sophophora</taxon>
    </lineage>
</organism>
<dbReference type="AlphaFoldDB" id="A0A6P4IWZ0"/>
<feature type="signal peptide" evidence="1">
    <location>
        <begin position="1"/>
        <end position="24"/>
    </location>
</feature>
<keyword evidence="1" id="KW-0732">Signal</keyword>
<keyword evidence="2" id="KW-1185">Reference proteome</keyword>
<feature type="chain" id="PRO_5027724056" evidence="1">
    <location>
        <begin position="25"/>
        <end position="78"/>
    </location>
</feature>
<dbReference type="PROSITE" id="PS51257">
    <property type="entry name" value="PROKAR_LIPOPROTEIN"/>
    <property type="match status" value="1"/>
</dbReference>
<evidence type="ECO:0000313" key="3">
    <source>
        <dbReference type="RefSeq" id="XP_017033075.1"/>
    </source>
</evidence>
<gene>
    <name evidence="3" type="primary">LOC108082246</name>
</gene>
<dbReference type="GeneID" id="108082246"/>
<reference evidence="3" key="2">
    <citation type="submission" date="2025-08" db="UniProtKB">
        <authorList>
            <consortium name="RefSeq"/>
        </authorList>
    </citation>
    <scope>IDENTIFICATION</scope>
    <source>
        <strain evidence="3">14028-0561.14</strain>
        <tissue evidence="3">Whole fly</tissue>
    </source>
</reference>
<accession>A0A6P4IWZ0</accession>
<dbReference type="OrthoDB" id="7813579at2759"/>
<proteinExistence type="predicted"/>
<protein>
    <submittedName>
        <fullName evidence="3">Uncharacterized protein</fullName>
    </submittedName>
</protein>
<reference evidence="2" key="1">
    <citation type="submission" date="2025-05" db="UniProtKB">
        <authorList>
            <consortium name="RefSeq"/>
        </authorList>
    </citation>
    <scope>NUCLEOTIDE SEQUENCE [LARGE SCALE GENOMIC DNA]</scope>
    <source>
        <strain evidence="2">14028-0561.14</strain>
    </source>
</reference>
<evidence type="ECO:0000256" key="1">
    <source>
        <dbReference type="SAM" id="SignalP"/>
    </source>
</evidence>
<sequence length="78" mass="8636">MDFKTACLICLAAFLFLSLQSCSGREYQFIPARCVEQPGVDRQIGGPLSLCTFPPSYQSPSNEDIQAVIKHIKSLKLD</sequence>
<dbReference type="RefSeq" id="XP_017033075.1">
    <property type="nucleotide sequence ID" value="XM_017177586.3"/>
</dbReference>
<evidence type="ECO:0000313" key="2">
    <source>
        <dbReference type="Proteomes" id="UP001652661"/>
    </source>
</evidence>
<dbReference type="Proteomes" id="UP001652661">
    <property type="component" value="Chromosome 2L"/>
</dbReference>
<name>A0A6P4IWZ0_DROKI</name>